<evidence type="ECO:0000256" key="5">
    <source>
        <dbReference type="ARBA" id="ARBA00022833"/>
    </source>
</evidence>
<dbReference type="OrthoDB" id="427030at2759"/>
<feature type="compositionally biased region" description="Acidic residues" evidence="10">
    <location>
        <begin position="388"/>
        <end position="400"/>
    </location>
</feature>
<feature type="domain" description="C2H2-type" evidence="11">
    <location>
        <begin position="355"/>
        <end position="385"/>
    </location>
</feature>
<reference evidence="12 13" key="1">
    <citation type="journal article" date="2018" name="Sci. Rep.">
        <title>Genome sequence of the cauliflower mushroom Sparassis crispa (Hanabiratake) and its association with beneficial usage.</title>
        <authorList>
            <person name="Kiyama R."/>
            <person name="Furutani Y."/>
            <person name="Kawaguchi K."/>
            <person name="Nakanishi T."/>
        </authorList>
    </citation>
    <scope>NUCLEOTIDE SEQUENCE [LARGE SCALE GENOMIC DNA]</scope>
</reference>
<dbReference type="EMBL" id="BFAD01000001">
    <property type="protein sequence ID" value="GBE78325.1"/>
    <property type="molecule type" value="Genomic_DNA"/>
</dbReference>
<feature type="domain" description="C2H2-type" evidence="11">
    <location>
        <begin position="135"/>
        <end position="164"/>
    </location>
</feature>
<evidence type="ECO:0000313" key="12">
    <source>
        <dbReference type="EMBL" id="GBE78325.1"/>
    </source>
</evidence>
<dbReference type="RefSeq" id="XP_027609238.1">
    <property type="nucleotide sequence ID" value="XM_027753437.1"/>
</dbReference>
<dbReference type="SMART" id="SM00355">
    <property type="entry name" value="ZnF_C2H2"/>
    <property type="match status" value="10"/>
</dbReference>
<accession>A0A401G824</accession>
<dbReference type="FunFam" id="3.30.160.60:FF:000624">
    <property type="entry name" value="zinc finger protein 697"/>
    <property type="match status" value="1"/>
</dbReference>
<evidence type="ECO:0000256" key="2">
    <source>
        <dbReference type="ARBA" id="ARBA00022723"/>
    </source>
</evidence>
<dbReference type="GO" id="GO:0006357">
    <property type="term" value="P:regulation of transcription by RNA polymerase II"/>
    <property type="evidence" value="ECO:0007669"/>
    <property type="project" value="TreeGrafter"/>
</dbReference>
<feature type="domain" description="C2H2-type" evidence="11">
    <location>
        <begin position="105"/>
        <end position="134"/>
    </location>
</feature>
<evidence type="ECO:0000256" key="9">
    <source>
        <dbReference type="PROSITE-ProRule" id="PRU00042"/>
    </source>
</evidence>
<dbReference type="PANTHER" id="PTHR46179">
    <property type="entry name" value="ZINC FINGER PROTEIN"/>
    <property type="match status" value="1"/>
</dbReference>
<dbReference type="PROSITE" id="PS00028">
    <property type="entry name" value="ZINC_FINGER_C2H2_1"/>
    <property type="match status" value="7"/>
</dbReference>
<keyword evidence="4 9" id="KW-0863">Zinc-finger</keyword>
<evidence type="ECO:0000256" key="3">
    <source>
        <dbReference type="ARBA" id="ARBA00022737"/>
    </source>
</evidence>
<dbReference type="Proteomes" id="UP000287166">
    <property type="component" value="Unassembled WGS sequence"/>
</dbReference>
<dbReference type="SUPFAM" id="SSF57667">
    <property type="entry name" value="beta-beta-alpha zinc fingers"/>
    <property type="match status" value="4"/>
</dbReference>
<name>A0A401G824_9APHY</name>
<evidence type="ECO:0000259" key="11">
    <source>
        <dbReference type="PROSITE" id="PS50157"/>
    </source>
</evidence>
<evidence type="ECO:0000256" key="4">
    <source>
        <dbReference type="ARBA" id="ARBA00022771"/>
    </source>
</evidence>
<protein>
    <submittedName>
        <fullName evidence="12">Transcription factor IIIA</fullName>
    </submittedName>
</protein>
<keyword evidence="7" id="KW-0804">Transcription</keyword>
<feature type="domain" description="C2H2-type" evidence="11">
    <location>
        <begin position="324"/>
        <end position="354"/>
    </location>
</feature>
<organism evidence="12 13">
    <name type="scientific">Sparassis crispa</name>
    <dbReference type="NCBI Taxonomy" id="139825"/>
    <lineage>
        <taxon>Eukaryota</taxon>
        <taxon>Fungi</taxon>
        <taxon>Dikarya</taxon>
        <taxon>Basidiomycota</taxon>
        <taxon>Agaricomycotina</taxon>
        <taxon>Agaricomycetes</taxon>
        <taxon>Polyporales</taxon>
        <taxon>Sparassidaceae</taxon>
        <taxon>Sparassis</taxon>
    </lineage>
</organism>
<keyword evidence="6" id="KW-0805">Transcription regulation</keyword>
<feature type="domain" description="C2H2-type" evidence="11">
    <location>
        <begin position="198"/>
        <end position="227"/>
    </location>
</feature>
<dbReference type="InterPro" id="IPR036236">
    <property type="entry name" value="Znf_C2H2_sf"/>
</dbReference>
<evidence type="ECO:0000256" key="8">
    <source>
        <dbReference type="ARBA" id="ARBA00023242"/>
    </source>
</evidence>
<keyword evidence="13" id="KW-1185">Reference proteome</keyword>
<keyword evidence="3" id="KW-0677">Repeat</keyword>
<dbReference type="PANTHER" id="PTHR46179:SF13">
    <property type="entry name" value="C2H2-TYPE DOMAIN-CONTAINING PROTEIN"/>
    <property type="match status" value="1"/>
</dbReference>
<dbReference type="InterPro" id="IPR013087">
    <property type="entry name" value="Znf_C2H2_type"/>
</dbReference>
<dbReference type="Gene3D" id="3.30.160.60">
    <property type="entry name" value="Classic Zinc Finger"/>
    <property type="match status" value="6"/>
</dbReference>
<dbReference type="Pfam" id="PF00096">
    <property type="entry name" value="zf-C2H2"/>
    <property type="match status" value="3"/>
</dbReference>
<sequence length="522" mass="58347">MAGSPVLSASTVVLQKRKRTTEPLVLHLASPPPGCDVLSASESEYEPSSAVIRIDSDSGEVASWKGENHDPKRRYKCTFDGCTKAYSKPSRLAEHERSHTGDRPFVCTTCDKSFLRECHLQVHARAHLPGSERPFACEEPGCGKRFWTAPHLLAHSKVHTGEKPFKCAETCCDAAFSKHHQLREHICSAHRPPGTKPYRCEHAGCTKSLPNNQKLRAHMKTHDNKRYTCVHESCLPAEGALPTYYPTWSSLQQHMRSAHRPTCPYPSCNGKTFSAQAGLRAHLKIHAQRDAEADLDKMGNGSADECEDEKPRKRRRGGELGRDWICEIPGCGKDFKSKHALTTHTNVSHLGRRDFVCSHSDCGRAFGWKHLLQRHVAKVHSNDPLNSDSEEDHEASDEAEASGIQAQEQPRPEESLAIDFITGQAYATHSREQMNCLKVLKCPHPHLPAIFVVDDTLAPSGSGSRQPESSSHTGLCQYVFSRAYDFRRHMRVEHGIEVEKEIVDEWVKEQKEAKATSVRSPN</sequence>
<proteinExistence type="predicted"/>
<dbReference type="InParanoid" id="A0A401G824"/>
<keyword evidence="8" id="KW-0539">Nucleus</keyword>
<evidence type="ECO:0000256" key="7">
    <source>
        <dbReference type="ARBA" id="ARBA00023163"/>
    </source>
</evidence>
<dbReference type="GO" id="GO:0005634">
    <property type="term" value="C:nucleus"/>
    <property type="evidence" value="ECO:0007669"/>
    <property type="project" value="UniProtKB-SubCell"/>
</dbReference>
<evidence type="ECO:0000313" key="13">
    <source>
        <dbReference type="Proteomes" id="UP000287166"/>
    </source>
</evidence>
<gene>
    <name evidence="12" type="ORF">SCP_0112100</name>
</gene>
<evidence type="ECO:0000256" key="6">
    <source>
        <dbReference type="ARBA" id="ARBA00023015"/>
    </source>
</evidence>
<dbReference type="STRING" id="139825.A0A401G824"/>
<evidence type="ECO:0000256" key="10">
    <source>
        <dbReference type="SAM" id="MobiDB-lite"/>
    </source>
</evidence>
<dbReference type="InterPro" id="IPR051061">
    <property type="entry name" value="Zinc_finger_trans_reg"/>
</dbReference>
<feature type="region of interest" description="Disordered" evidence="10">
    <location>
        <begin position="292"/>
        <end position="317"/>
    </location>
</feature>
<dbReference type="FunFam" id="3.30.160.60:FF:001102">
    <property type="entry name" value="Transcription factor IIIA"/>
    <property type="match status" value="2"/>
</dbReference>
<evidence type="ECO:0000256" key="1">
    <source>
        <dbReference type="ARBA" id="ARBA00004123"/>
    </source>
</evidence>
<dbReference type="GO" id="GO:0008270">
    <property type="term" value="F:zinc ion binding"/>
    <property type="evidence" value="ECO:0007669"/>
    <property type="project" value="UniProtKB-KW"/>
</dbReference>
<comment type="subcellular location">
    <subcellularLocation>
        <location evidence="1">Nucleus</location>
    </subcellularLocation>
</comment>
<dbReference type="PROSITE" id="PS50157">
    <property type="entry name" value="ZINC_FINGER_C2H2_2"/>
    <property type="match status" value="7"/>
</dbReference>
<dbReference type="AlphaFoldDB" id="A0A401G824"/>
<keyword evidence="2" id="KW-0479">Metal-binding</keyword>
<keyword evidence="5" id="KW-0862">Zinc</keyword>
<feature type="region of interest" description="Disordered" evidence="10">
    <location>
        <begin position="381"/>
        <end position="414"/>
    </location>
</feature>
<dbReference type="GeneID" id="38775242"/>
<feature type="domain" description="C2H2-type" evidence="11">
    <location>
        <begin position="75"/>
        <end position="104"/>
    </location>
</feature>
<comment type="caution">
    <text evidence="12">The sequence shown here is derived from an EMBL/GenBank/DDBJ whole genome shotgun (WGS) entry which is preliminary data.</text>
</comment>
<feature type="domain" description="C2H2-type" evidence="11">
    <location>
        <begin position="165"/>
        <end position="190"/>
    </location>
</feature>